<sequence>MICRLCLEDAQHSVPIFDCDDSLMQPSLSNLAELIEKHLQLVLMPNDAVSKCLCTKCWQQLADFEQFCAMVMKKQLGLPLKQEPFSDDDEDTKAQILCEPEIDVSPSADTNEYNEIDIDTKPLPSSGRTTTRRRVRLPSPIRRSMRPRAAQKARPLKAKAKPKPKRQIESDLDIRSSNSGEMDSYIAAHGRLECCQCKICAKQLVSRISYDVHMLRFHSNEDELSFACDKCSKRFSKQFLLTIHARVHQQERTEKCKHCDRSFRTAVDLRLHMRRTHDPTFVPFICDSCGSKFKTKQNLLVHKRTVHREGSQLPEVQCQECQTWLSDENSLRKHMYMHRDAASTREWKCGQCGLVKDSRAKLAAHIRYHHPKEYHKCTHCGKEFKSSRGLEEHTATHTGQDLYECAFCERTFKNSGNMHKHRRQMHAPQVAALQQQKR</sequence>
<dbReference type="FunFam" id="3.40.1800.20:FF:000002">
    <property type="entry name" value="Weckle, isoform B"/>
    <property type="match status" value="1"/>
</dbReference>
<dbReference type="OMA" id="CQECQTW"/>
<feature type="domain" description="C2H2-type" evidence="4">
    <location>
        <begin position="254"/>
        <end position="277"/>
    </location>
</feature>
<dbReference type="GO" id="GO:0008270">
    <property type="term" value="F:zinc ion binding"/>
    <property type="evidence" value="ECO:0007669"/>
    <property type="project" value="UniProtKB-UniRule"/>
</dbReference>
<name>B4H2R9_DROPE</name>
<evidence type="ECO:0000313" key="6">
    <source>
        <dbReference type="EMBL" id="EDW30636.1"/>
    </source>
</evidence>
<dbReference type="GO" id="GO:0005634">
    <property type="term" value="C:nucleus"/>
    <property type="evidence" value="ECO:0007669"/>
    <property type="project" value="InterPro"/>
</dbReference>
<dbReference type="Proteomes" id="UP000008744">
    <property type="component" value="Unassembled WGS sequence"/>
</dbReference>
<feature type="binding site" evidence="2">
    <location>
        <position position="3"/>
    </location>
    <ligand>
        <name>Zn(2+)</name>
        <dbReference type="ChEBI" id="CHEBI:29105"/>
    </ligand>
</feature>
<dbReference type="InterPro" id="IPR012934">
    <property type="entry name" value="Znf_AD"/>
</dbReference>
<dbReference type="eggNOG" id="KOG1721">
    <property type="taxonomic scope" value="Eukaryota"/>
</dbReference>
<feature type="compositionally biased region" description="Basic residues" evidence="3">
    <location>
        <begin position="145"/>
        <end position="165"/>
    </location>
</feature>
<dbReference type="SMART" id="SM00868">
    <property type="entry name" value="zf-AD"/>
    <property type="match status" value="1"/>
</dbReference>
<evidence type="ECO:0000256" key="2">
    <source>
        <dbReference type="PROSITE-ProRule" id="PRU01263"/>
    </source>
</evidence>
<dbReference type="InterPro" id="IPR050331">
    <property type="entry name" value="Zinc_finger"/>
</dbReference>
<evidence type="ECO:0000313" key="7">
    <source>
        <dbReference type="Proteomes" id="UP000008744"/>
    </source>
</evidence>
<dbReference type="SUPFAM" id="SSF57667">
    <property type="entry name" value="beta-beta-alpha zinc fingers"/>
    <property type="match status" value="3"/>
</dbReference>
<feature type="domain" description="C2H2-type" evidence="4">
    <location>
        <begin position="226"/>
        <end position="253"/>
    </location>
</feature>
<evidence type="ECO:0000259" key="5">
    <source>
        <dbReference type="PROSITE" id="PS51915"/>
    </source>
</evidence>
<dbReference type="SUPFAM" id="SSF57716">
    <property type="entry name" value="Glucocorticoid receptor-like (DNA-binding domain)"/>
    <property type="match status" value="1"/>
</dbReference>
<dbReference type="GO" id="GO:0022008">
    <property type="term" value="P:neurogenesis"/>
    <property type="evidence" value="ECO:0007669"/>
    <property type="project" value="TreeGrafter"/>
</dbReference>
<dbReference type="PhylomeDB" id="B4H2R9"/>
<feature type="region of interest" description="Disordered" evidence="3">
    <location>
        <begin position="145"/>
        <end position="176"/>
    </location>
</feature>
<feature type="domain" description="C2H2-type" evidence="4">
    <location>
        <begin position="284"/>
        <end position="312"/>
    </location>
</feature>
<accession>B4H2R9</accession>
<dbReference type="GO" id="GO:0010468">
    <property type="term" value="P:regulation of gene expression"/>
    <property type="evidence" value="ECO:0007669"/>
    <property type="project" value="TreeGrafter"/>
</dbReference>
<feature type="domain" description="ZAD" evidence="5">
    <location>
        <begin position="1"/>
        <end position="81"/>
    </location>
</feature>
<dbReference type="Gene3D" id="3.30.160.60">
    <property type="entry name" value="Classic Zinc Finger"/>
    <property type="match status" value="4"/>
</dbReference>
<keyword evidence="2" id="KW-0479">Metal-binding</keyword>
<feature type="domain" description="C2H2-type" evidence="4">
    <location>
        <begin position="375"/>
        <end position="402"/>
    </location>
</feature>
<reference evidence="6 7" key="1">
    <citation type="journal article" date="2007" name="Nature">
        <title>Evolution of genes and genomes on the Drosophila phylogeny.</title>
        <authorList>
            <consortium name="Drosophila 12 Genomes Consortium"/>
            <person name="Clark A.G."/>
            <person name="Eisen M.B."/>
            <person name="Smith D.R."/>
            <person name="Bergman C.M."/>
            <person name="Oliver B."/>
            <person name="Markow T.A."/>
            <person name="Kaufman T.C."/>
            <person name="Kellis M."/>
            <person name="Gelbart W."/>
            <person name="Iyer V.N."/>
            <person name="Pollard D.A."/>
            <person name="Sackton T.B."/>
            <person name="Larracuente A.M."/>
            <person name="Singh N.D."/>
            <person name="Abad J.P."/>
            <person name="Abt D.N."/>
            <person name="Adryan B."/>
            <person name="Aguade M."/>
            <person name="Akashi H."/>
            <person name="Anderson W.W."/>
            <person name="Aquadro C.F."/>
            <person name="Ardell D.H."/>
            <person name="Arguello R."/>
            <person name="Artieri C.G."/>
            <person name="Barbash D.A."/>
            <person name="Barker D."/>
            <person name="Barsanti P."/>
            <person name="Batterham P."/>
            <person name="Batzoglou S."/>
            <person name="Begun D."/>
            <person name="Bhutkar A."/>
            <person name="Blanco E."/>
            <person name="Bosak S.A."/>
            <person name="Bradley R.K."/>
            <person name="Brand A.D."/>
            <person name="Brent M.R."/>
            <person name="Brooks A.N."/>
            <person name="Brown R.H."/>
            <person name="Butlin R.K."/>
            <person name="Caggese C."/>
            <person name="Calvi B.R."/>
            <person name="Bernardo de Carvalho A."/>
            <person name="Caspi A."/>
            <person name="Castrezana S."/>
            <person name="Celniker S.E."/>
            <person name="Chang J.L."/>
            <person name="Chapple C."/>
            <person name="Chatterji S."/>
            <person name="Chinwalla A."/>
            <person name="Civetta A."/>
            <person name="Clifton S.W."/>
            <person name="Comeron J.M."/>
            <person name="Costello J.C."/>
            <person name="Coyne J.A."/>
            <person name="Daub J."/>
            <person name="David R.G."/>
            <person name="Delcher A.L."/>
            <person name="Delehaunty K."/>
            <person name="Do C.B."/>
            <person name="Ebling H."/>
            <person name="Edwards K."/>
            <person name="Eickbush T."/>
            <person name="Evans J.D."/>
            <person name="Filipski A."/>
            <person name="Findeiss S."/>
            <person name="Freyhult E."/>
            <person name="Fulton L."/>
            <person name="Fulton R."/>
            <person name="Garcia A.C."/>
            <person name="Gardiner A."/>
            <person name="Garfield D.A."/>
            <person name="Garvin B.E."/>
            <person name="Gibson G."/>
            <person name="Gilbert D."/>
            <person name="Gnerre S."/>
            <person name="Godfrey J."/>
            <person name="Good R."/>
            <person name="Gotea V."/>
            <person name="Gravely B."/>
            <person name="Greenberg A.J."/>
            <person name="Griffiths-Jones S."/>
            <person name="Gross S."/>
            <person name="Guigo R."/>
            <person name="Gustafson E.A."/>
            <person name="Haerty W."/>
            <person name="Hahn M.W."/>
            <person name="Halligan D.L."/>
            <person name="Halpern A.L."/>
            <person name="Halter G.M."/>
            <person name="Han M.V."/>
            <person name="Heger A."/>
            <person name="Hillier L."/>
            <person name="Hinrichs A.S."/>
            <person name="Holmes I."/>
            <person name="Hoskins R.A."/>
            <person name="Hubisz M.J."/>
            <person name="Hultmark D."/>
            <person name="Huntley M.A."/>
            <person name="Jaffe D.B."/>
            <person name="Jagadeeshan S."/>
            <person name="Jeck W.R."/>
            <person name="Johnson J."/>
            <person name="Jones C.D."/>
            <person name="Jordan W.C."/>
            <person name="Karpen G.H."/>
            <person name="Kataoka E."/>
            <person name="Keightley P.D."/>
            <person name="Kheradpour P."/>
            <person name="Kirkness E.F."/>
            <person name="Koerich L.B."/>
            <person name="Kristiansen K."/>
            <person name="Kudrna D."/>
            <person name="Kulathinal R.J."/>
            <person name="Kumar S."/>
            <person name="Kwok R."/>
            <person name="Lander E."/>
            <person name="Langley C.H."/>
            <person name="Lapoint R."/>
            <person name="Lazzaro B.P."/>
            <person name="Lee S.J."/>
            <person name="Levesque L."/>
            <person name="Li R."/>
            <person name="Lin C.F."/>
            <person name="Lin M.F."/>
            <person name="Lindblad-Toh K."/>
            <person name="Llopart A."/>
            <person name="Long M."/>
            <person name="Low L."/>
            <person name="Lozovsky E."/>
            <person name="Lu J."/>
            <person name="Luo M."/>
            <person name="Machado C.A."/>
            <person name="Makalowski W."/>
            <person name="Marzo M."/>
            <person name="Matsuda M."/>
            <person name="Matzkin L."/>
            <person name="McAllister B."/>
            <person name="McBride C.S."/>
            <person name="McKernan B."/>
            <person name="McKernan K."/>
            <person name="Mendez-Lago M."/>
            <person name="Minx P."/>
            <person name="Mollenhauer M.U."/>
            <person name="Montooth K."/>
            <person name="Mount S.M."/>
            <person name="Mu X."/>
            <person name="Myers E."/>
            <person name="Negre B."/>
            <person name="Newfeld S."/>
            <person name="Nielsen R."/>
            <person name="Noor M.A."/>
            <person name="O'Grady P."/>
            <person name="Pachter L."/>
            <person name="Papaceit M."/>
            <person name="Parisi M.J."/>
            <person name="Parisi M."/>
            <person name="Parts L."/>
            <person name="Pedersen J.S."/>
            <person name="Pesole G."/>
            <person name="Phillippy A.M."/>
            <person name="Ponting C.P."/>
            <person name="Pop M."/>
            <person name="Porcelli D."/>
            <person name="Powell J.R."/>
            <person name="Prohaska S."/>
            <person name="Pruitt K."/>
            <person name="Puig M."/>
            <person name="Quesneville H."/>
            <person name="Ram K.R."/>
            <person name="Rand D."/>
            <person name="Rasmussen M.D."/>
            <person name="Reed L.K."/>
            <person name="Reenan R."/>
            <person name="Reily A."/>
            <person name="Remington K.A."/>
            <person name="Rieger T.T."/>
            <person name="Ritchie M.G."/>
            <person name="Robin C."/>
            <person name="Rogers Y.H."/>
            <person name="Rohde C."/>
            <person name="Rozas J."/>
            <person name="Rubenfield M.J."/>
            <person name="Ruiz A."/>
            <person name="Russo S."/>
            <person name="Salzberg S.L."/>
            <person name="Sanchez-Gracia A."/>
            <person name="Saranga D.J."/>
            <person name="Sato H."/>
            <person name="Schaeffer S.W."/>
            <person name="Schatz M.C."/>
            <person name="Schlenke T."/>
            <person name="Schwartz R."/>
            <person name="Segarra C."/>
            <person name="Singh R.S."/>
            <person name="Sirot L."/>
            <person name="Sirota M."/>
            <person name="Sisneros N.B."/>
            <person name="Smith C.D."/>
            <person name="Smith T.F."/>
            <person name="Spieth J."/>
            <person name="Stage D.E."/>
            <person name="Stark A."/>
            <person name="Stephan W."/>
            <person name="Strausberg R.L."/>
            <person name="Strempel S."/>
            <person name="Sturgill D."/>
            <person name="Sutton G."/>
            <person name="Sutton G.G."/>
            <person name="Tao W."/>
            <person name="Teichmann S."/>
            <person name="Tobari Y.N."/>
            <person name="Tomimura Y."/>
            <person name="Tsolas J.M."/>
            <person name="Valente V.L."/>
            <person name="Venter E."/>
            <person name="Venter J.C."/>
            <person name="Vicario S."/>
            <person name="Vieira F.G."/>
            <person name="Vilella A.J."/>
            <person name="Villasante A."/>
            <person name="Walenz B."/>
            <person name="Wang J."/>
            <person name="Wasserman M."/>
            <person name="Watts T."/>
            <person name="Wilson D."/>
            <person name="Wilson R.K."/>
            <person name="Wing R.A."/>
            <person name="Wolfner M.F."/>
            <person name="Wong A."/>
            <person name="Wong G.K."/>
            <person name="Wu C.I."/>
            <person name="Wu G."/>
            <person name="Yamamoto D."/>
            <person name="Yang H.P."/>
            <person name="Yang S.P."/>
            <person name="Yorke J.A."/>
            <person name="Yoshida K."/>
            <person name="Zdobnov E."/>
            <person name="Zhang P."/>
            <person name="Zhang Y."/>
            <person name="Zimin A.V."/>
            <person name="Baldwin J."/>
            <person name="Abdouelleil A."/>
            <person name="Abdulkadir J."/>
            <person name="Abebe A."/>
            <person name="Abera B."/>
            <person name="Abreu J."/>
            <person name="Acer S.C."/>
            <person name="Aftuck L."/>
            <person name="Alexander A."/>
            <person name="An P."/>
            <person name="Anderson E."/>
            <person name="Anderson S."/>
            <person name="Arachi H."/>
            <person name="Azer M."/>
            <person name="Bachantsang P."/>
            <person name="Barry A."/>
            <person name="Bayul T."/>
            <person name="Berlin A."/>
            <person name="Bessette D."/>
            <person name="Bloom T."/>
            <person name="Blye J."/>
            <person name="Boguslavskiy L."/>
            <person name="Bonnet C."/>
            <person name="Boukhgalter B."/>
            <person name="Bourzgui I."/>
            <person name="Brown A."/>
            <person name="Cahill P."/>
            <person name="Channer S."/>
            <person name="Cheshatsang Y."/>
            <person name="Chuda L."/>
            <person name="Citroen M."/>
            <person name="Collymore A."/>
            <person name="Cooke P."/>
            <person name="Costello M."/>
            <person name="D'Aco K."/>
            <person name="Daza R."/>
            <person name="De Haan G."/>
            <person name="DeGray S."/>
            <person name="DeMaso C."/>
            <person name="Dhargay N."/>
            <person name="Dooley K."/>
            <person name="Dooley E."/>
            <person name="Doricent M."/>
            <person name="Dorje P."/>
            <person name="Dorjee K."/>
            <person name="Dupes A."/>
            <person name="Elong R."/>
            <person name="Falk J."/>
            <person name="Farina A."/>
            <person name="Faro S."/>
            <person name="Ferguson D."/>
            <person name="Fisher S."/>
            <person name="Foley C.D."/>
            <person name="Franke A."/>
            <person name="Friedrich D."/>
            <person name="Gadbois L."/>
            <person name="Gearin G."/>
            <person name="Gearin C.R."/>
            <person name="Giannoukos G."/>
            <person name="Goode T."/>
            <person name="Graham J."/>
            <person name="Grandbois E."/>
            <person name="Grewal S."/>
            <person name="Gyaltsen K."/>
            <person name="Hafez N."/>
            <person name="Hagos B."/>
            <person name="Hall J."/>
            <person name="Henson C."/>
            <person name="Hollinger A."/>
            <person name="Honan T."/>
            <person name="Huard M.D."/>
            <person name="Hughes L."/>
            <person name="Hurhula B."/>
            <person name="Husby M.E."/>
            <person name="Kamat A."/>
            <person name="Kanga B."/>
            <person name="Kashin S."/>
            <person name="Khazanovich D."/>
            <person name="Kisner P."/>
            <person name="Lance K."/>
            <person name="Lara M."/>
            <person name="Lee W."/>
            <person name="Lennon N."/>
            <person name="Letendre F."/>
            <person name="LeVine R."/>
            <person name="Lipovsky A."/>
            <person name="Liu X."/>
            <person name="Liu J."/>
            <person name="Liu S."/>
            <person name="Lokyitsang T."/>
            <person name="Lokyitsang Y."/>
            <person name="Lubonja R."/>
            <person name="Lui A."/>
            <person name="MacDonald P."/>
            <person name="Magnisalis V."/>
            <person name="Maru K."/>
            <person name="Matthews C."/>
            <person name="McCusker W."/>
            <person name="McDonough S."/>
            <person name="Mehta T."/>
            <person name="Meldrim J."/>
            <person name="Meneus L."/>
            <person name="Mihai O."/>
            <person name="Mihalev A."/>
            <person name="Mihova T."/>
            <person name="Mittelman R."/>
            <person name="Mlenga V."/>
            <person name="Montmayeur A."/>
            <person name="Mulrain L."/>
            <person name="Navidi A."/>
            <person name="Naylor J."/>
            <person name="Negash T."/>
            <person name="Nguyen T."/>
            <person name="Nguyen N."/>
            <person name="Nicol R."/>
            <person name="Norbu C."/>
            <person name="Norbu N."/>
            <person name="Novod N."/>
            <person name="O'Neill B."/>
            <person name="Osman S."/>
            <person name="Markiewicz E."/>
            <person name="Oyono O.L."/>
            <person name="Patti C."/>
            <person name="Phunkhang P."/>
            <person name="Pierre F."/>
            <person name="Priest M."/>
            <person name="Raghuraman S."/>
            <person name="Rege F."/>
            <person name="Reyes R."/>
            <person name="Rise C."/>
            <person name="Rogov P."/>
            <person name="Ross K."/>
            <person name="Ryan E."/>
            <person name="Settipalli S."/>
            <person name="Shea T."/>
            <person name="Sherpa N."/>
            <person name="Shi L."/>
            <person name="Shih D."/>
            <person name="Sparrow T."/>
            <person name="Spaulding J."/>
            <person name="Stalker J."/>
            <person name="Stange-Thomann N."/>
            <person name="Stavropoulos S."/>
            <person name="Stone C."/>
            <person name="Strader C."/>
            <person name="Tesfaye S."/>
            <person name="Thomson T."/>
            <person name="Thoulutsang Y."/>
            <person name="Thoulutsang D."/>
            <person name="Topham K."/>
            <person name="Topping I."/>
            <person name="Tsamla T."/>
            <person name="Vassiliev H."/>
            <person name="Vo A."/>
            <person name="Wangchuk T."/>
            <person name="Wangdi T."/>
            <person name="Weiand M."/>
            <person name="Wilkinson J."/>
            <person name="Wilson A."/>
            <person name="Yadav S."/>
            <person name="Young G."/>
            <person name="Yu Q."/>
            <person name="Zembek L."/>
            <person name="Zhong D."/>
            <person name="Zimmer A."/>
            <person name="Zwirko Z."/>
            <person name="Jaffe D.B."/>
            <person name="Alvarez P."/>
            <person name="Brockman W."/>
            <person name="Butler J."/>
            <person name="Chin C."/>
            <person name="Gnerre S."/>
            <person name="Grabherr M."/>
            <person name="Kleber M."/>
            <person name="Mauceli E."/>
            <person name="MacCallum I."/>
        </authorList>
    </citation>
    <scope>NUCLEOTIDE SEQUENCE [LARGE SCALE GENOMIC DNA]</scope>
    <source>
        <strain evidence="7">MSH-3 / Tucson 14011-0111.49</strain>
    </source>
</reference>
<dbReference type="Pfam" id="PF00096">
    <property type="entry name" value="zf-C2H2"/>
    <property type="match status" value="5"/>
</dbReference>
<proteinExistence type="predicted"/>
<dbReference type="PANTHER" id="PTHR16515:SF20">
    <property type="entry name" value="PR DOMAIN ZINC FINGER PROTEIN 12"/>
    <property type="match status" value="1"/>
</dbReference>
<feature type="domain" description="C2H2-type" evidence="4">
    <location>
        <begin position="403"/>
        <end position="431"/>
    </location>
</feature>
<dbReference type="InterPro" id="IPR013087">
    <property type="entry name" value="Znf_C2H2_type"/>
</dbReference>
<dbReference type="PROSITE" id="PS50157">
    <property type="entry name" value="ZINC_FINGER_C2H2_2"/>
    <property type="match status" value="5"/>
</dbReference>
<dbReference type="SMART" id="SM00355">
    <property type="entry name" value="ZnF_C2H2"/>
    <property type="match status" value="8"/>
</dbReference>
<gene>
    <name evidence="6" type="primary">Dper\GL26741</name>
    <name evidence="6" type="ORF">Dper_GL26741</name>
</gene>
<evidence type="ECO:0000259" key="4">
    <source>
        <dbReference type="PROSITE" id="PS50157"/>
    </source>
</evidence>
<dbReference type="PROSITE" id="PS00028">
    <property type="entry name" value="ZINC_FINGER_C2H2_1"/>
    <property type="match status" value="6"/>
</dbReference>
<feature type="binding site" evidence="2">
    <location>
        <position position="6"/>
    </location>
    <ligand>
        <name>Zn(2+)</name>
        <dbReference type="ChEBI" id="CHEBI:29105"/>
    </ligand>
</feature>
<dbReference type="Pfam" id="PF07776">
    <property type="entry name" value="zf-AD"/>
    <property type="match status" value="1"/>
</dbReference>
<keyword evidence="1" id="KW-0863">Zinc-finger</keyword>
<dbReference type="HOGENOM" id="CLU_002678_94_13_1"/>
<evidence type="ECO:0000256" key="3">
    <source>
        <dbReference type="SAM" id="MobiDB-lite"/>
    </source>
</evidence>
<dbReference type="OrthoDB" id="3565419at2759"/>
<dbReference type="PANTHER" id="PTHR16515">
    <property type="entry name" value="PR DOMAIN ZINC FINGER PROTEIN"/>
    <property type="match status" value="1"/>
</dbReference>
<dbReference type="EMBL" id="CH479204">
    <property type="protein sequence ID" value="EDW30636.1"/>
    <property type="molecule type" value="Genomic_DNA"/>
</dbReference>
<dbReference type="STRING" id="7234.B4H2R9"/>
<protein>
    <submittedName>
        <fullName evidence="6">GL26741</fullName>
    </submittedName>
</protein>
<dbReference type="Gene3D" id="3.40.1800.20">
    <property type="match status" value="1"/>
</dbReference>
<evidence type="ECO:0000256" key="1">
    <source>
        <dbReference type="PROSITE-ProRule" id="PRU00042"/>
    </source>
</evidence>
<dbReference type="InterPro" id="IPR036236">
    <property type="entry name" value="Znf_C2H2_sf"/>
</dbReference>
<keyword evidence="2" id="KW-0862">Zinc</keyword>
<dbReference type="SMR" id="B4H2R9"/>
<feature type="region of interest" description="Disordered" evidence="3">
    <location>
        <begin position="418"/>
        <end position="438"/>
    </location>
</feature>
<dbReference type="AlphaFoldDB" id="B4H2R9"/>
<feature type="binding site" evidence="2">
    <location>
        <position position="54"/>
    </location>
    <ligand>
        <name>Zn(2+)</name>
        <dbReference type="ChEBI" id="CHEBI:29105"/>
    </ligand>
</feature>
<dbReference type="PROSITE" id="PS51915">
    <property type="entry name" value="ZAD"/>
    <property type="match status" value="1"/>
</dbReference>
<keyword evidence="7" id="KW-1185">Reference proteome</keyword>
<organism evidence="7">
    <name type="scientific">Drosophila persimilis</name>
    <name type="common">Fruit fly</name>
    <dbReference type="NCBI Taxonomy" id="7234"/>
    <lineage>
        <taxon>Eukaryota</taxon>
        <taxon>Metazoa</taxon>
        <taxon>Ecdysozoa</taxon>
        <taxon>Arthropoda</taxon>
        <taxon>Hexapoda</taxon>
        <taxon>Insecta</taxon>
        <taxon>Pterygota</taxon>
        <taxon>Neoptera</taxon>
        <taxon>Endopterygota</taxon>
        <taxon>Diptera</taxon>
        <taxon>Brachycera</taxon>
        <taxon>Muscomorpha</taxon>
        <taxon>Ephydroidea</taxon>
        <taxon>Drosophilidae</taxon>
        <taxon>Drosophila</taxon>
        <taxon>Sophophora</taxon>
    </lineage>
</organism>
<feature type="binding site" evidence="2">
    <location>
        <position position="57"/>
    </location>
    <ligand>
        <name>Zn(2+)</name>
        <dbReference type="ChEBI" id="CHEBI:29105"/>
    </ligand>
</feature>